<reference evidence="3" key="1">
    <citation type="submission" date="2021-01" db="EMBL/GenBank/DDBJ databases">
        <authorList>
            <person name="Corre E."/>
            <person name="Pelletier E."/>
            <person name="Niang G."/>
            <person name="Scheremetjew M."/>
            <person name="Finn R."/>
            <person name="Kale V."/>
            <person name="Holt S."/>
            <person name="Cochrane G."/>
            <person name="Meng A."/>
            <person name="Brown T."/>
            <person name="Cohen L."/>
        </authorList>
    </citation>
    <scope>NUCLEOTIDE SEQUENCE</scope>
    <source>
        <strain evidence="3">NIES-381</strain>
    </source>
</reference>
<dbReference type="SUPFAM" id="SSF53474">
    <property type="entry name" value="alpha/beta-Hydrolases"/>
    <property type="match status" value="1"/>
</dbReference>
<dbReference type="InterPro" id="IPR053858">
    <property type="entry name" value="Arb2_dom"/>
</dbReference>
<dbReference type="Pfam" id="PF22749">
    <property type="entry name" value="Arb2"/>
    <property type="match status" value="1"/>
</dbReference>
<feature type="domain" description="Arb2" evidence="2">
    <location>
        <begin position="64"/>
        <end position="314"/>
    </location>
</feature>
<dbReference type="GO" id="GO:0005634">
    <property type="term" value="C:nucleus"/>
    <property type="evidence" value="ECO:0007669"/>
    <property type="project" value="TreeGrafter"/>
</dbReference>
<proteinExistence type="predicted"/>
<feature type="compositionally biased region" description="Acidic residues" evidence="1">
    <location>
        <begin position="394"/>
        <end position="410"/>
    </location>
</feature>
<accession>A0A7S1ITH8</accession>
<dbReference type="GO" id="GO:0035197">
    <property type="term" value="F:siRNA binding"/>
    <property type="evidence" value="ECO:0007669"/>
    <property type="project" value="TreeGrafter"/>
</dbReference>
<name>A0A7S1ITH8_9EUGL</name>
<feature type="region of interest" description="Disordered" evidence="1">
    <location>
        <begin position="389"/>
        <end position="410"/>
    </location>
</feature>
<organism evidence="3">
    <name type="scientific">Eutreptiella gymnastica</name>
    <dbReference type="NCBI Taxonomy" id="73025"/>
    <lineage>
        <taxon>Eukaryota</taxon>
        <taxon>Discoba</taxon>
        <taxon>Euglenozoa</taxon>
        <taxon>Euglenida</taxon>
        <taxon>Spirocuta</taxon>
        <taxon>Euglenophyceae</taxon>
        <taxon>Eutreptiales</taxon>
        <taxon>Eutreptiaceae</taxon>
        <taxon>Eutreptiella</taxon>
    </lineage>
</organism>
<evidence type="ECO:0000259" key="2">
    <source>
        <dbReference type="Pfam" id="PF22749"/>
    </source>
</evidence>
<dbReference type="InterPro" id="IPR048263">
    <property type="entry name" value="Arb2"/>
</dbReference>
<protein>
    <recommendedName>
        <fullName evidence="2">Arb2 domain-containing protein</fullName>
    </recommendedName>
</protein>
<sequence length="445" mass="49235">MGPFMSLLKEPPPPQERKVRRTLTQLGFEYRPTGPEGRQQLVHVHSGAALNEHNWHIFSGGNYEQLADACMDHIHELMVHDDDLGLQWVKLPVPPGKAGPIHLTTPRARVLATSDLHTNKKGLLVLITGKGGVRTGHWGRKLVIQDSIEHGSQWSIMRAAVERGWAVVSFDPNRNVDDNDRRIPGSETGEAHCIHAWRCLVTGLQKEDGEPEPEKHKSAPSLRKTSFANMKQSLSASFSGSFAASMLRRSSVTRQRAVSQGHFMGASPAKKIAIVAHSAGGAWLLSCLQPQHTPAEHVQRIRAFAFTDSIHTMTRPRVGDRLYEMINKTGVQFRAGPWALDEVFPDDRAPKGQLDLGCGCEVRGSGTFDHSAVNFMAEQSIIKHLDAHMGASPNDEDDEGSTTEDDDEEALANPTYESDFMFPALNVDIDQRLLNDPDNDLQVIR</sequence>
<dbReference type="EMBL" id="HBGA01089428">
    <property type="protein sequence ID" value="CAD9022364.1"/>
    <property type="molecule type" value="Transcribed_RNA"/>
</dbReference>
<gene>
    <name evidence="3" type="ORF">EGYM00392_LOCUS33485</name>
</gene>
<dbReference type="InterPro" id="IPR029058">
    <property type="entry name" value="AB_hydrolase_fold"/>
</dbReference>
<dbReference type="GO" id="GO:0031048">
    <property type="term" value="P:regulatory ncRNA-mediated heterochromatin formation"/>
    <property type="evidence" value="ECO:0007669"/>
    <property type="project" value="TreeGrafter"/>
</dbReference>
<evidence type="ECO:0000313" key="3">
    <source>
        <dbReference type="EMBL" id="CAD9022364.1"/>
    </source>
</evidence>
<dbReference type="PANTHER" id="PTHR21357">
    <property type="entry name" value="FAM172 FAMILY PROTEIN HOMOLOG CG10038"/>
    <property type="match status" value="1"/>
</dbReference>
<dbReference type="PANTHER" id="PTHR21357:SF4">
    <property type="entry name" value="FAM172 FAMILY PROTEIN HOMOLOG CG10038"/>
    <property type="match status" value="1"/>
</dbReference>
<evidence type="ECO:0000256" key="1">
    <source>
        <dbReference type="SAM" id="MobiDB-lite"/>
    </source>
</evidence>
<dbReference type="AlphaFoldDB" id="A0A7S1ITH8"/>